<keyword evidence="1" id="KW-0732">Signal</keyword>
<protein>
    <submittedName>
        <fullName evidence="2">Uncharacterized protein</fullName>
    </submittedName>
</protein>
<dbReference type="Proteomes" id="UP001597233">
    <property type="component" value="Unassembled WGS sequence"/>
</dbReference>
<feature type="signal peptide" evidence="1">
    <location>
        <begin position="1"/>
        <end position="26"/>
    </location>
</feature>
<organism evidence="2 3">
    <name type="scientific">Paenibacillus wenxiniae</name>
    <dbReference type="NCBI Taxonomy" id="1636843"/>
    <lineage>
        <taxon>Bacteria</taxon>
        <taxon>Bacillati</taxon>
        <taxon>Bacillota</taxon>
        <taxon>Bacilli</taxon>
        <taxon>Bacillales</taxon>
        <taxon>Paenibacillaceae</taxon>
        <taxon>Paenibacillus</taxon>
    </lineage>
</organism>
<gene>
    <name evidence="2" type="ORF">ACFSC9_21465</name>
</gene>
<keyword evidence="3" id="KW-1185">Reference proteome</keyword>
<dbReference type="RefSeq" id="WP_347323675.1">
    <property type="nucleotide sequence ID" value="NZ_JBCGUH010000002.1"/>
</dbReference>
<name>A0ABW4RP12_9BACL</name>
<sequence>MKTRNIAILSTLSLALALTAAPTSFASSVSPDVTVNNPLVSAPNAISVNAISYPVGSERIVLTLRGELAVTVTPARYATFNLQLKDLKGNIVANQAYSGSSPYTFRISNNAILGDYYLTVTSSTGGSNGSFTVSYL</sequence>
<comment type="caution">
    <text evidence="2">The sequence shown here is derived from an EMBL/GenBank/DDBJ whole genome shotgun (WGS) entry which is preliminary data.</text>
</comment>
<feature type="chain" id="PRO_5046715452" evidence="1">
    <location>
        <begin position="27"/>
        <end position="136"/>
    </location>
</feature>
<dbReference type="EMBL" id="JBHUEH010000032">
    <property type="protein sequence ID" value="MFD1888056.1"/>
    <property type="molecule type" value="Genomic_DNA"/>
</dbReference>
<evidence type="ECO:0000313" key="2">
    <source>
        <dbReference type="EMBL" id="MFD1888056.1"/>
    </source>
</evidence>
<evidence type="ECO:0000256" key="1">
    <source>
        <dbReference type="SAM" id="SignalP"/>
    </source>
</evidence>
<reference evidence="3" key="1">
    <citation type="journal article" date="2019" name="Int. J. Syst. Evol. Microbiol.">
        <title>The Global Catalogue of Microorganisms (GCM) 10K type strain sequencing project: providing services to taxonomists for standard genome sequencing and annotation.</title>
        <authorList>
            <consortium name="The Broad Institute Genomics Platform"/>
            <consortium name="The Broad Institute Genome Sequencing Center for Infectious Disease"/>
            <person name="Wu L."/>
            <person name="Ma J."/>
        </authorList>
    </citation>
    <scope>NUCLEOTIDE SEQUENCE [LARGE SCALE GENOMIC DNA]</scope>
    <source>
        <strain evidence="3">CCUG 54950</strain>
    </source>
</reference>
<evidence type="ECO:0000313" key="3">
    <source>
        <dbReference type="Proteomes" id="UP001597233"/>
    </source>
</evidence>
<proteinExistence type="predicted"/>
<accession>A0ABW4RP12</accession>